<dbReference type="Gene3D" id="3.40.1350.10">
    <property type="match status" value="1"/>
</dbReference>
<evidence type="ECO:0000313" key="1">
    <source>
        <dbReference type="EMBL" id="MBD2604461.1"/>
    </source>
</evidence>
<dbReference type="EMBL" id="JACJTA010000012">
    <property type="protein sequence ID" value="MBD2604461.1"/>
    <property type="molecule type" value="Genomic_DNA"/>
</dbReference>
<dbReference type="InterPro" id="IPR014919">
    <property type="entry name" value="XisH"/>
</dbReference>
<dbReference type="Proteomes" id="UP000660380">
    <property type="component" value="Unassembled WGS sequence"/>
</dbReference>
<sequence length="138" mass="15778">MPKLDIIHNAVKNALVKDGWTITDDPYVIQYRKTTLYADLGAERPIGAERDGQKLVVEVKSFVGASKIQDLKEALGQYDIYRYLLEETAPDRKLYVAVGSIAYKSFFNQDVIQLILHKHQLPLIVVDTETEEITQWIN</sequence>
<reference evidence="1 2" key="1">
    <citation type="journal article" date="2020" name="ISME J.">
        <title>Comparative genomics reveals insights into cyanobacterial evolution and habitat adaptation.</title>
        <authorList>
            <person name="Chen M.Y."/>
            <person name="Teng W.K."/>
            <person name="Zhao L."/>
            <person name="Hu C.X."/>
            <person name="Zhou Y.K."/>
            <person name="Han B.P."/>
            <person name="Song L.R."/>
            <person name="Shu W.S."/>
        </authorList>
    </citation>
    <scope>NUCLEOTIDE SEQUENCE [LARGE SCALE GENOMIC DNA]</scope>
    <source>
        <strain evidence="1 2">FACHB-248</strain>
    </source>
</reference>
<dbReference type="InterPro" id="IPR011335">
    <property type="entry name" value="Restrct_endonuc-II-like"/>
</dbReference>
<gene>
    <name evidence="1" type="ORF">H6G81_07935</name>
</gene>
<dbReference type="Pfam" id="PF08814">
    <property type="entry name" value="XisH"/>
    <property type="match status" value="1"/>
</dbReference>
<protein>
    <submittedName>
        <fullName evidence="1">XisH family protein</fullName>
    </submittedName>
</protein>
<dbReference type="InterPro" id="IPR011856">
    <property type="entry name" value="tRNA_endonuc-like_dom_sf"/>
</dbReference>
<proteinExistence type="predicted"/>
<accession>A0ABR8GNE1</accession>
<dbReference type="RefSeq" id="WP_029636056.1">
    <property type="nucleotide sequence ID" value="NZ_JACJTA010000012.1"/>
</dbReference>
<name>A0ABR8GNE1_9CYAN</name>
<evidence type="ECO:0000313" key="2">
    <source>
        <dbReference type="Proteomes" id="UP000660380"/>
    </source>
</evidence>
<dbReference type="SUPFAM" id="SSF52980">
    <property type="entry name" value="Restriction endonuclease-like"/>
    <property type="match status" value="1"/>
</dbReference>
<keyword evidence="2" id="KW-1185">Reference proteome</keyword>
<organism evidence="1 2">
    <name type="scientific">Scytonema hofmannii FACHB-248</name>
    <dbReference type="NCBI Taxonomy" id="1842502"/>
    <lineage>
        <taxon>Bacteria</taxon>
        <taxon>Bacillati</taxon>
        <taxon>Cyanobacteriota</taxon>
        <taxon>Cyanophyceae</taxon>
        <taxon>Nostocales</taxon>
        <taxon>Scytonemataceae</taxon>
        <taxon>Scytonema</taxon>
    </lineage>
</organism>
<dbReference type="CDD" id="cd22366">
    <property type="entry name" value="XisH-like"/>
    <property type="match status" value="1"/>
</dbReference>
<comment type="caution">
    <text evidence="1">The sequence shown here is derived from an EMBL/GenBank/DDBJ whole genome shotgun (WGS) entry which is preliminary data.</text>
</comment>